<keyword evidence="2" id="KW-0732">Signal</keyword>
<sequence>MEVCLHLPFALALNLSSMVLGSTPLSRICEGHRVTSLALSYEVDTSWMVSMPIQEMGTTALAKCGCWFGESGSSGGFRRTISWTGTESTNVTQCLIAAQEEHCWIMVIRHLGMDHPPFTRASPAVLSLSQPRGAGHDRPVTSGTHLKDIDDDSDEGMEDAEPEYESSSE</sequence>
<evidence type="ECO:0008006" key="5">
    <source>
        <dbReference type="Google" id="ProtNLM"/>
    </source>
</evidence>
<reference evidence="3 4" key="1">
    <citation type="journal article" date="2017" name="Nat. Commun.">
        <title>Genome assembly with in vitro proximity ligation data and whole-genome triplication in lettuce.</title>
        <authorList>
            <person name="Reyes-Chin-Wo S."/>
            <person name="Wang Z."/>
            <person name="Yang X."/>
            <person name="Kozik A."/>
            <person name="Arikit S."/>
            <person name="Song C."/>
            <person name="Xia L."/>
            <person name="Froenicke L."/>
            <person name="Lavelle D.O."/>
            <person name="Truco M.J."/>
            <person name="Xia R."/>
            <person name="Zhu S."/>
            <person name="Xu C."/>
            <person name="Xu H."/>
            <person name="Xu X."/>
            <person name="Cox K."/>
            <person name="Korf I."/>
            <person name="Meyers B.C."/>
            <person name="Michelmore R.W."/>
        </authorList>
    </citation>
    <scope>NUCLEOTIDE SEQUENCE [LARGE SCALE GENOMIC DNA]</scope>
    <source>
        <strain evidence="4">cv. Salinas</strain>
        <tissue evidence="3">Seedlings</tissue>
    </source>
</reference>
<dbReference type="EMBL" id="NBSK02000002">
    <property type="protein sequence ID" value="KAJ0221926.1"/>
    <property type="molecule type" value="Genomic_DNA"/>
</dbReference>
<keyword evidence="4" id="KW-1185">Reference proteome</keyword>
<gene>
    <name evidence="3" type="ORF">LSAT_V11C200080140</name>
</gene>
<feature type="region of interest" description="Disordered" evidence="1">
    <location>
        <begin position="128"/>
        <end position="169"/>
    </location>
</feature>
<evidence type="ECO:0000256" key="1">
    <source>
        <dbReference type="SAM" id="MobiDB-lite"/>
    </source>
</evidence>
<feature type="compositionally biased region" description="Acidic residues" evidence="1">
    <location>
        <begin position="149"/>
        <end position="169"/>
    </location>
</feature>
<evidence type="ECO:0000256" key="2">
    <source>
        <dbReference type="SAM" id="SignalP"/>
    </source>
</evidence>
<proteinExistence type="predicted"/>
<organism evidence="3 4">
    <name type="scientific">Lactuca sativa</name>
    <name type="common">Garden lettuce</name>
    <dbReference type="NCBI Taxonomy" id="4236"/>
    <lineage>
        <taxon>Eukaryota</taxon>
        <taxon>Viridiplantae</taxon>
        <taxon>Streptophyta</taxon>
        <taxon>Embryophyta</taxon>
        <taxon>Tracheophyta</taxon>
        <taxon>Spermatophyta</taxon>
        <taxon>Magnoliopsida</taxon>
        <taxon>eudicotyledons</taxon>
        <taxon>Gunneridae</taxon>
        <taxon>Pentapetalae</taxon>
        <taxon>asterids</taxon>
        <taxon>campanulids</taxon>
        <taxon>Asterales</taxon>
        <taxon>Asteraceae</taxon>
        <taxon>Cichorioideae</taxon>
        <taxon>Cichorieae</taxon>
        <taxon>Lactucinae</taxon>
        <taxon>Lactuca</taxon>
    </lineage>
</organism>
<feature type="chain" id="PRO_5040151948" description="Secreted protein" evidence="2">
    <location>
        <begin position="22"/>
        <end position="169"/>
    </location>
</feature>
<protein>
    <recommendedName>
        <fullName evidence="5">Secreted protein</fullName>
    </recommendedName>
</protein>
<name>A0A9R1WB41_LACSA</name>
<dbReference type="AlphaFoldDB" id="A0A9R1WB41"/>
<comment type="caution">
    <text evidence="3">The sequence shown here is derived from an EMBL/GenBank/DDBJ whole genome shotgun (WGS) entry which is preliminary data.</text>
</comment>
<evidence type="ECO:0000313" key="3">
    <source>
        <dbReference type="EMBL" id="KAJ0221926.1"/>
    </source>
</evidence>
<dbReference type="Proteomes" id="UP000235145">
    <property type="component" value="Unassembled WGS sequence"/>
</dbReference>
<feature type="signal peptide" evidence="2">
    <location>
        <begin position="1"/>
        <end position="21"/>
    </location>
</feature>
<evidence type="ECO:0000313" key="4">
    <source>
        <dbReference type="Proteomes" id="UP000235145"/>
    </source>
</evidence>
<accession>A0A9R1WB41</accession>